<comment type="caution">
    <text evidence="1">The sequence shown here is derived from an EMBL/GenBank/DDBJ whole genome shotgun (WGS) entry which is preliminary data.</text>
</comment>
<evidence type="ECO:0000313" key="2">
    <source>
        <dbReference type="Proteomes" id="UP000054877"/>
    </source>
</evidence>
<protein>
    <submittedName>
        <fullName evidence="1">Protein-tyrosine phosphatase</fullName>
    </submittedName>
</protein>
<evidence type="ECO:0000313" key="1">
    <source>
        <dbReference type="EMBL" id="KTD66267.1"/>
    </source>
</evidence>
<keyword evidence="2" id="KW-1185">Reference proteome</keyword>
<accession>A0A0W0ZAU3</accession>
<dbReference type="EMBL" id="LNYX01000001">
    <property type="protein sequence ID" value="KTD66267.1"/>
    <property type="molecule type" value="Genomic_DNA"/>
</dbReference>
<reference evidence="1 2" key="1">
    <citation type="submission" date="2015-11" db="EMBL/GenBank/DDBJ databases">
        <title>Genomic analysis of 38 Legionella species identifies large and diverse effector repertoires.</title>
        <authorList>
            <person name="Burstein D."/>
            <person name="Amaro F."/>
            <person name="Zusman T."/>
            <person name="Lifshitz Z."/>
            <person name="Cohen O."/>
            <person name="Gilbert J.A."/>
            <person name="Pupko T."/>
            <person name="Shuman H.A."/>
            <person name="Segal G."/>
        </authorList>
    </citation>
    <scope>NUCLEOTIDE SEQUENCE [LARGE SCALE GENOMIC DNA]</scope>
    <source>
        <strain evidence="1 2">Mt.St.Helens-9</strain>
    </source>
</reference>
<name>A0A0W0ZAU3_LEGSP</name>
<gene>
    <name evidence="1" type="ORF">Lspi_0030</name>
</gene>
<dbReference type="Proteomes" id="UP000054877">
    <property type="component" value="Unassembled WGS sequence"/>
</dbReference>
<proteinExistence type="predicted"/>
<dbReference type="PATRIC" id="fig|452.5.peg.34"/>
<dbReference type="AlphaFoldDB" id="A0A0W0ZAU3"/>
<dbReference type="STRING" id="452.Lspi_0030"/>
<sequence>MKYLLYLCLFFISSLLYAEIRSEIHTIKLGDTPVQIVREGESGNTFVHLHENERTALKAAERFIAQQGGTLITLRHSGQRNIVFRINKVTYQFDPNRIFTDQGIKKTLRQYGPYSGAAHREVKRLAQGIIRLIPPGKVIAVHNNKGYSMTDYFPGHPLARDAKAWHHPPGTNTRNFYFVTRYQEYLRLKKLKYNVVLQADHAQNDGSLSYYLAGNNYINIESAHGQLDAQFKMLNHA</sequence>
<organism evidence="1 2">
    <name type="scientific">Legionella spiritensis</name>
    <dbReference type="NCBI Taxonomy" id="452"/>
    <lineage>
        <taxon>Bacteria</taxon>
        <taxon>Pseudomonadati</taxon>
        <taxon>Pseudomonadota</taxon>
        <taxon>Gammaproteobacteria</taxon>
        <taxon>Legionellales</taxon>
        <taxon>Legionellaceae</taxon>
        <taxon>Legionella</taxon>
    </lineage>
</organism>
<dbReference type="RefSeq" id="WP_058481976.1">
    <property type="nucleotide sequence ID" value="NZ_CAAAII010000002.1"/>
</dbReference>